<dbReference type="AlphaFoldDB" id="A0A381XYU0"/>
<dbReference type="EMBL" id="UINC01016839">
    <property type="protein sequence ID" value="SVA69800.1"/>
    <property type="molecule type" value="Genomic_DNA"/>
</dbReference>
<sequence>MNDRVKLNSGPKESGSRGSWEASSPKMTKSKRPQLRRAIRQPHATAMVVGTIIGSAIFVQPSSVTSLVPSVTGILLVWLASGILTLFGALVCAELSSTFGCFSIFHE</sequence>
<protein>
    <recommendedName>
        <fullName evidence="4">Amino acid permease/ SLC12A domain-containing protein</fullName>
    </recommendedName>
</protein>
<reference evidence="3" key="1">
    <citation type="submission" date="2018-05" db="EMBL/GenBank/DDBJ databases">
        <authorList>
            <person name="Lanie J.A."/>
            <person name="Ng W.-L."/>
            <person name="Kazmierczak K.M."/>
            <person name="Andrzejewski T.M."/>
            <person name="Davidsen T.M."/>
            <person name="Wayne K.J."/>
            <person name="Tettelin H."/>
            <person name="Glass J.I."/>
            <person name="Rusch D."/>
            <person name="Podicherti R."/>
            <person name="Tsui H.-C.T."/>
            <person name="Winkler M.E."/>
        </authorList>
    </citation>
    <scope>NUCLEOTIDE SEQUENCE</scope>
</reference>
<evidence type="ECO:0000313" key="3">
    <source>
        <dbReference type="EMBL" id="SVA69800.1"/>
    </source>
</evidence>
<accession>A0A381XYU0</accession>
<dbReference type="Gene3D" id="1.20.1740.10">
    <property type="entry name" value="Amino acid/polyamine transporter I"/>
    <property type="match status" value="1"/>
</dbReference>
<dbReference type="InterPro" id="IPR050598">
    <property type="entry name" value="AminoAcid_Transporter"/>
</dbReference>
<gene>
    <name evidence="3" type="ORF">METZ01_LOCUS122654</name>
</gene>
<dbReference type="PANTHER" id="PTHR11785:SF528">
    <property type="entry name" value="AMINO ACID TRANSPORTER PROTEIN JHI-21"/>
    <property type="match status" value="1"/>
</dbReference>
<dbReference type="PANTHER" id="PTHR11785">
    <property type="entry name" value="AMINO ACID TRANSPORTER"/>
    <property type="match status" value="1"/>
</dbReference>
<dbReference type="GO" id="GO:0015179">
    <property type="term" value="F:L-amino acid transmembrane transporter activity"/>
    <property type="evidence" value="ECO:0007669"/>
    <property type="project" value="TreeGrafter"/>
</dbReference>
<keyword evidence="2" id="KW-0812">Transmembrane</keyword>
<name>A0A381XYU0_9ZZZZ</name>
<keyword evidence="2" id="KW-0472">Membrane</keyword>
<evidence type="ECO:0008006" key="4">
    <source>
        <dbReference type="Google" id="ProtNLM"/>
    </source>
</evidence>
<feature type="region of interest" description="Disordered" evidence="1">
    <location>
        <begin position="1"/>
        <end position="35"/>
    </location>
</feature>
<proteinExistence type="predicted"/>
<keyword evidence="2" id="KW-1133">Transmembrane helix</keyword>
<feature type="transmembrane region" description="Helical" evidence="2">
    <location>
        <begin position="71"/>
        <end position="93"/>
    </location>
</feature>
<organism evidence="3">
    <name type="scientific">marine metagenome</name>
    <dbReference type="NCBI Taxonomy" id="408172"/>
    <lineage>
        <taxon>unclassified sequences</taxon>
        <taxon>metagenomes</taxon>
        <taxon>ecological metagenomes</taxon>
    </lineage>
</organism>
<evidence type="ECO:0000256" key="1">
    <source>
        <dbReference type="SAM" id="MobiDB-lite"/>
    </source>
</evidence>
<evidence type="ECO:0000256" key="2">
    <source>
        <dbReference type="SAM" id="Phobius"/>
    </source>
</evidence>
<feature type="transmembrane region" description="Helical" evidence="2">
    <location>
        <begin position="42"/>
        <end position="59"/>
    </location>
</feature>